<dbReference type="PRINTS" id="PR00344">
    <property type="entry name" value="BCTRLSENSOR"/>
</dbReference>
<name>A0A8J5CA26_ZINOF</name>
<evidence type="ECO:0000256" key="7">
    <source>
        <dbReference type="ARBA" id="ARBA00022692"/>
    </source>
</evidence>
<dbReference type="Pfam" id="PF02518">
    <property type="entry name" value="HATPase_c"/>
    <property type="match status" value="1"/>
</dbReference>
<feature type="transmembrane region" description="Helical" evidence="14">
    <location>
        <begin position="242"/>
        <end position="260"/>
    </location>
</feature>
<feature type="domain" description="CHASE" evidence="17">
    <location>
        <begin position="311"/>
        <end position="572"/>
    </location>
</feature>
<gene>
    <name evidence="18" type="ORF">ZIOFF_071789</name>
</gene>
<keyword evidence="12 14" id="KW-0472">Membrane</keyword>
<dbReference type="SUPFAM" id="SSF55874">
    <property type="entry name" value="ATPase domain of HSP90 chaperone/DNA topoisomerase II/histidine kinase"/>
    <property type="match status" value="1"/>
</dbReference>
<dbReference type="Pfam" id="PF24896">
    <property type="entry name" value="Receiver_CRE1"/>
    <property type="match status" value="1"/>
</dbReference>
<accession>A0A8J5CA26</accession>
<feature type="modified residue" description="4-aspartylphosphate" evidence="13">
    <location>
        <position position="1121"/>
    </location>
</feature>
<evidence type="ECO:0000313" key="19">
    <source>
        <dbReference type="Proteomes" id="UP000734854"/>
    </source>
</evidence>
<evidence type="ECO:0000256" key="9">
    <source>
        <dbReference type="ARBA" id="ARBA00022864"/>
    </source>
</evidence>
<evidence type="ECO:0000313" key="18">
    <source>
        <dbReference type="EMBL" id="KAG6470712.1"/>
    </source>
</evidence>
<evidence type="ECO:0000256" key="11">
    <source>
        <dbReference type="ARBA" id="ARBA00023012"/>
    </source>
</evidence>
<keyword evidence="11" id="KW-0902">Two-component regulatory system</keyword>
<comment type="catalytic activity">
    <reaction evidence="1">
        <text>ATP + protein L-histidine = ADP + protein N-phospho-L-histidine.</text>
        <dbReference type="EC" id="2.7.13.3"/>
    </reaction>
</comment>
<feature type="domain" description="Response regulatory" evidence="16">
    <location>
        <begin position="1075"/>
        <end position="1191"/>
    </location>
</feature>
<evidence type="ECO:0000259" key="15">
    <source>
        <dbReference type="PROSITE" id="PS50109"/>
    </source>
</evidence>
<keyword evidence="9" id="KW-0932">Cytokinin signaling pathway</keyword>
<keyword evidence="5 13" id="KW-0597">Phosphoprotein</keyword>
<dbReference type="Pfam" id="PF00512">
    <property type="entry name" value="HisKA"/>
    <property type="match status" value="1"/>
</dbReference>
<dbReference type="SMART" id="SM00387">
    <property type="entry name" value="HATPase_c"/>
    <property type="match status" value="1"/>
</dbReference>
<dbReference type="InterPro" id="IPR004358">
    <property type="entry name" value="Sig_transdc_His_kin-like_C"/>
</dbReference>
<keyword evidence="6" id="KW-0808">Transferase</keyword>
<dbReference type="InterPro" id="IPR036890">
    <property type="entry name" value="HATPase_C_sf"/>
</dbReference>
<evidence type="ECO:0000256" key="10">
    <source>
        <dbReference type="ARBA" id="ARBA00022989"/>
    </source>
</evidence>
<dbReference type="CDD" id="cd00082">
    <property type="entry name" value="HisKA"/>
    <property type="match status" value="1"/>
</dbReference>
<dbReference type="PROSITE" id="PS50110">
    <property type="entry name" value="RESPONSE_REGULATORY"/>
    <property type="match status" value="2"/>
</dbReference>
<dbReference type="InterPro" id="IPR005467">
    <property type="entry name" value="His_kinase_dom"/>
</dbReference>
<evidence type="ECO:0000256" key="3">
    <source>
        <dbReference type="ARBA" id="ARBA00004127"/>
    </source>
</evidence>
<dbReference type="Pfam" id="PF03924">
    <property type="entry name" value="CHASE"/>
    <property type="match status" value="2"/>
</dbReference>
<dbReference type="InterPro" id="IPR050956">
    <property type="entry name" value="2C_system_His_kinase"/>
</dbReference>
<sequence length="1200" mass="133615">MAKKRVAFAGDRYSKSFVRSRNVLMVLSVLCCVSCSMWLLWKPGNSGILEKFRDLRNPIKKMLFDRFNSRSDQLRALALLISSLDQGRFFECMNKSVSDAKLGSKLLQTLIALNSEMDHTQGQQDLIGRNIFFGGRCSIQIGCINSTESSLSCITPQKIMPSTTIGATSQKDSKTMPYERELAKSSLDQVRVFSRTLYGIRSQPIVAIGFFSGGFAFGVFTKSLNKQFQLQKHYRSRRWSKNFLILGILLGLSISLWIFVNMNATITERMKETLVSMCDERARMLQDQFNVSMNHVHALAILVSTFHHGKQPSAIDQQTFAEYTGRTAFERPLMSGVAYALRVLHAEREEFEKKHGWRIKKMETEDQSLVKDDYNPEELDPSPVQDEYAPVILSQETVSHIVSIDMMSGKNLVLVCYLLSAFACSSTSYVGCIWLVMQDKLEYMHLQDRENILRARASGKGVLTSPFNLLKSNHLGVVLTFAVYNTSLPPNATPEERISATVGYLGSSFDIPSLVDKLLHQLASKQTIVVNLYDTTNVSAPIRMYGPDAAGVGETYISNVDFGDPTRKHEMHCRFKHKRPLPWSAIAMSVGVAVIVLLVGHIFHATLNRIEEVEYDYRQMRELKVQAEAADVAKSQFLATVSHEIRTPMNGVLGMLQMLMDTELDPTQKDFAMTAQSSGKALIAIINEVLDLAKIESGRLELEAVPFDPRDVLDNILSLFSDKSQAKGIEMAVYVSEQVPEILIGDPGRFRQIITNLVGNSVKFTEVGHIFVSVYLIEEIKNKEGDLCETLSGFQVVDKQEIWENFTLLKSSTGGNNGINLIVSVEDTGVGIPQNVQCRIFTPFMQADSSTSRMYGGTGIGLSISRCLVNLMGGEIGFVSMPGIGSTFAFTAVFREGCKSSGNIKRHYFDSTLSNVQGMRGLVVDGRPIRARVIEYHLQRLGIHVDIVTKQDMAVQTILDSCCTSGRNHIDMVLVDKDAWGEGSGKSFPRLFSECQQHGTLMPQEHQPKMFLIATSLTSTEVSDLKSAGYDDSILKPLRLSMIIACLHKALGTELKQQHTKRKPVALQSILRGKNILVVDDNLVNQRVAAGTLKKFGARVTCVDSGKEAIRSFEATQKIRDMENRVNELIKSGDASSEIYGSVSHRPVPILAMTADVIQATHEHCLRSGMDDYVSKPFEEQQLYSAVAHFFESETKDGVA</sequence>
<keyword evidence="10 14" id="KW-1133">Transmembrane helix</keyword>
<feature type="transmembrane region" description="Helical" evidence="14">
    <location>
        <begin position="21"/>
        <end position="41"/>
    </location>
</feature>
<keyword evidence="8" id="KW-0418">Kinase</keyword>
<dbReference type="GO" id="GO:0019955">
    <property type="term" value="F:cytokine binding"/>
    <property type="evidence" value="ECO:0007669"/>
    <property type="project" value="UniProtKB-ARBA"/>
</dbReference>
<dbReference type="GO" id="GO:0009736">
    <property type="term" value="P:cytokinin-activated signaling pathway"/>
    <property type="evidence" value="ECO:0007669"/>
    <property type="project" value="UniProtKB-KW"/>
</dbReference>
<evidence type="ECO:0000259" key="16">
    <source>
        <dbReference type="PROSITE" id="PS50110"/>
    </source>
</evidence>
<dbReference type="InterPro" id="IPR003594">
    <property type="entry name" value="HATPase_dom"/>
</dbReference>
<dbReference type="InterPro" id="IPR001789">
    <property type="entry name" value="Sig_transdc_resp-reg_receiver"/>
</dbReference>
<evidence type="ECO:0000256" key="8">
    <source>
        <dbReference type="ARBA" id="ARBA00022777"/>
    </source>
</evidence>
<dbReference type="SUPFAM" id="SSF47384">
    <property type="entry name" value="Homodimeric domain of signal transducing histidine kinase"/>
    <property type="match status" value="1"/>
</dbReference>
<evidence type="ECO:0000256" key="2">
    <source>
        <dbReference type="ARBA" id="ARBA00002427"/>
    </source>
</evidence>
<dbReference type="Gene3D" id="1.10.287.130">
    <property type="match status" value="1"/>
</dbReference>
<comment type="caution">
    <text evidence="18">The sequence shown here is derived from an EMBL/GenBank/DDBJ whole genome shotgun (WGS) entry which is preliminary data.</text>
</comment>
<evidence type="ECO:0000256" key="12">
    <source>
        <dbReference type="ARBA" id="ARBA00023136"/>
    </source>
</evidence>
<feature type="domain" description="Histidine kinase" evidence="15">
    <location>
        <begin position="640"/>
        <end position="896"/>
    </location>
</feature>
<dbReference type="FunFam" id="1.10.287.130:FF:000015">
    <property type="entry name" value="Histidine kinase 4"/>
    <property type="match status" value="1"/>
</dbReference>
<feature type="transmembrane region" description="Helical" evidence="14">
    <location>
        <begin position="204"/>
        <end position="221"/>
    </location>
</feature>
<dbReference type="AlphaFoldDB" id="A0A8J5CA26"/>
<dbReference type="PROSITE" id="PS50109">
    <property type="entry name" value="HIS_KIN"/>
    <property type="match status" value="1"/>
</dbReference>
<dbReference type="InterPro" id="IPR056839">
    <property type="entry name" value="Receiver_AHK4/CRE1_1st"/>
</dbReference>
<feature type="modified residue" description="4-aspartylphosphate" evidence="13">
    <location>
        <position position="976"/>
    </location>
</feature>
<dbReference type="FunFam" id="3.30.450.350:FF:000001">
    <property type="entry name" value="Histidine kinase 4"/>
    <property type="match status" value="1"/>
</dbReference>
<evidence type="ECO:0000256" key="13">
    <source>
        <dbReference type="PROSITE-ProRule" id="PRU00169"/>
    </source>
</evidence>
<dbReference type="Gene3D" id="6.10.250.1190">
    <property type="match status" value="1"/>
</dbReference>
<dbReference type="Proteomes" id="UP000734854">
    <property type="component" value="Unassembled WGS sequence"/>
</dbReference>
<dbReference type="InterPro" id="IPR003661">
    <property type="entry name" value="HisK_dim/P_dom"/>
</dbReference>
<evidence type="ECO:0000256" key="6">
    <source>
        <dbReference type="ARBA" id="ARBA00022679"/>
    </source>
</evidence>
<evidence type="ECO:0000256" key="4">
    <source>
        <dbReference type="ARBA" id="ARBA00012438"/>
    </source>
</evidence>
<keyword evidence="19" id="KW-1185">Reference proteome</keyword>
<dbReference type="InterPro" id="IPR006189">
    <property type="entry name" value="CHASE_dom"/>
</dbReference>
<dbReference type="SUPFAM" id="SSF52172">
    <property type="entry name" value="CheY-like"/>
    <property type="match status" value="2"/>
</dbReference>
<feature type="domain" description="Response regulatory" evidence="16">
    <location>
        <begin position="920"/>
        <end position="1051"/>
    </location>
</feature>
<dbReference type="GO" id="GO:0012505">
    <property type="term" value="C:endomembrane system"/>
    <property type="evidence" value="ECO:0007669"/>
    <property type="project" value="UniProtKB-SubCell"/>
</dbReference>
<dbReference type="GO" id="GO:0000155">
    <property type="term" value="F:phosphorelay sensor kinase activity"/>
    <property type="evidence" value="ECO:0007669"/>
    <property type="project" value="InterPro"/>
</dbReference>
<feature type="transmembrane region" description="Helical" evidence="14">
    <location>
        <begin position="412"/>
        <end position="437"/>
    </location>
</feature>
<dbReference type="EC" id="2.7.13.3" evidence="4"/>
<organism evidence="18 19">
    <name type="scientific">Zingiber officinale</name>
    <name type="common">Ginger</name>
    <name type="synonym">Amomum zingiber</name>
    <dbReference type="NCBI Taxonomy" id="94328"/>
    <lineage>
        <taxon>Eukaryota</taxon>
        <taxon>Viridiplantae</taxon>
        <taxon>Streptophyta</taxon>
        <taxon>Embryophyta</taxon>
        <taxon>Tracheophyta</taxon>
        <taxon>Spermatophyta</taxon>
        <taxon>Magnoliopsida</taxon>
        <taxon>Liliopsida</taxon>
        <taxon>Zingiberales</taxon>
        <taxon>Zingiberaceae</taxon>
        <taxon>Zingiber</taxon>
    </lineage>
</organism>
<dbReference type="CDD" id="cd16922">
    <property type="entry name" value="HATPase_EvgS-ArcB-TorS-like"/>
    <property type="match status" value="1"/>
</dbReference>
<comment type="subcellular location">
    <subcellularLocation>
        <location evidence="3">Endomembrane system</location>
        <topology evidence="3">Multi-pass membrane protein</topology>
    </subcellularLocation>
</comment>
<proteinExistence type="predicted"/>
<dbReference type="PANTHER" id="PTHR43719">
    <property type="entry name" value="TWO-COMPONENT HISTIDINE KINASE"/>
    <property type="match status" value="1"/>
</dbReference>
<evidence type="ECO:0000256" key="1">
    <source>
        <dbReference type="ARBA" id="ARBA00000085"/>
    </source>
</evidence>
<dbReference type="InterPro" id="IPR011006">
    <property type="entry name" value="CheY-like_superfamily"/>
</dbReference>
<reference evidence="18 19" key="1">
    <citation type="submission" date="2020-08" db="EMBL/GenBank/DDBJ databases">
        <title>Plant Genome Project.</title>
        <authorList>
            <person name="Zhang R.-G."/>
        </authorList>
    </citation>
    <scope>NUCLEOTIDE SEQUENCE [LARGE SCALE GENOMIC DNA]</scope>
    <source>
        <tissue evidence="18">Rhizome</tissue>
    </source>
</reference>
<dbReference type="InterPro" id="IPR042240">
    <property type="entry name" value="CHASE_sf"/>
</dbReference>
<keyword evidence="7 14" id="KW-0812">Transmembrane</keyword>
<protein>
    <recommendedName>
        <fullName evidence="4">histidine kinase</fullName>
        <ecNumber evidence="4">2.7.13.3</ecNumber>
    </recommendedName>
</protein>
<dbReference type="PROSITE" id="PS50839">
    <property type="entry name" value="CHASE"/>
    <property type="match status" value="1"/>
</dbReference>
<dbReference type="EMBL" id="JACMSC010000021">
    <property type="protein sequence ID" value="KAG6470712.1"/>
    <property type="molecule type" value="Genomic_DNA"/>
</dbReference>
<dbReference type="Gene3D" id="3.30.450.350">
    <property type="entry name" value="CHASE domain"/>
    <property type="match status" value="1"/>
</dbReference>
<feature type="transmembrane region" description="Helical" evidence="14">
    <location>
        <begin position="581"/>
        <end position="603"/>
    </location>
</feature>
<dbReference type="Gene3D" id="3.40.50.2300">
    <property type="match status" value="3"/>
</dbReference>
<evidence type="ECO:0000256" key="5">
    <source>
        <dbReference type="ARBA" id="ARBA00022553"/>
    </source>
</evidence>
<dbReference type="GO" id="GO:0005634">
    <property type="term" value="C:nucleus"/>
    <property type="evidence" value="ECO:0007669"/>
    <property type="project" value="TreeGrafter"/>
</dbReference>
<dbReference type="InterPro" id="IPR036097">
    <property type="entry name" value="HisK_dim/P_sf"/>
</dbReference>
<dbReference type="PANTHER" id="PTHR43719:SF35">
    <property type="entry name" value="HISTIDINE KINASE 2"/>
    <property type="match status" value="1"/>
</dbReference>
<evidence type="ECO:0000259" key="17">
    <source>
        <dbReference type="PROSITE" id="PS50839"/>
    </source>
</evidence>
<comment type="function">
    <text evidence="2">Cytokinin receptor related to bacterial two-component regulators. Functions as a histidine kinase and transmits the stress signal to a downstream MAPK cascade.</text>
</comment>
<dbReference type="Pfam" id="PF00072">
    <property type="entry name" value="Response_reg"/>
    <property type="match status" value="1"/>
</dbReference>
<dbReference type="Gene3D" id="3.30.565.10">
    <property type="entry name" value="Histidine kinase-like ATPase, C-terminal domain"/>
    <property type="match status" value="1"/>
</dbReference>
<dbReference type="SMART" id="SM01079">
    <property type="entry name" value="CHASE"/>
    <property type="match status" value="1"/>
</dbReference>
<dbReference type="SMART" id="SM00388">
    <property type="entry name" value="HisKA"/>
    <property type="match status" value="1"/>
</dbReference>
<dbReference type="CDD" id="cd17546">
    <property type="entry name" value="REC_hyHK_CKI1_RcsC-like"/>
    <property type="match status" value="1"/>
</dbReference>
<dbReference type="SMART" id="SM00448">
    <property type="entry name" value="REC"/>
    <property type="match status" value="1"/>
</dbReference>
<evidence type="ECO:0000256" key="14">
    <source>
        <dbReference type="SAM" id="Phobius"/>
    </source>
</evidence>